<dbReference type="InterPro" id="IPR050259">
    <property type="entry name" value="SDR"/>
</dbReference>
<dbReference type="Gene3D" id="3.40.50.720">
    <property type="entry name" value="NAD(P)-binding Rossmann-like Domain"/>
    <property type="match status" value="1"/>
</dbReference>
<evidence type="ECO:0000313" key="3">
    <source>
        <dbReference type="Proteomes" id="UP001322664"/>
    </source>
</evidence>
<dbReference type="Pfam" id="PF13561">
    <property type="entry name" value="adh_short_C2"/>
    <property type="match status" value="1"/>
</dbReference>
<protein>
    <submittedName>
        <fullName evidence="2">SDR family oxidoreductase</fullName>
    </submittedName>
</protein>
<evidence type="ECO:0000256" key="1">
    <source>
        <dbReference type="ARBA" id="ARBA00006484"/>
    </source>
</evidence>
<organism evidence="2 3">
    <name type="scientific">Lysinibacillus louembei</name>
    <dbReference type="NCBI Taxonomy" id="1470088"/>
    <lineage>
        <taxon>Bacteria</taxon>
        <taxon>Bacillati</taxon>
        <taxon>Bacillota</taxon>
        <taxon>Bacilli</taxon>
        <taxon>Bacillales</taxon>
        <taxon>Bacillaceae</taxon>
        <taxon>Lysinibacillus</taxon>
    </lineage>
</organism>
<dbReference type="RefSeq" id="WP_319836785.1">
    <property type="nucleotide sequence ID" value="NZ_CP137624.1"/>
</dbReference>
<evidence type="ECO:0000313" key="2">
    <source>
        <dbReference type="EMBL" id="WPK11890.1"/>
    </source>
</evidence>
<keyword evidence="3" id="KW-1185">Reference proteome</keyword>
<accession>A0ABZ0RWM5</accession>
<dbReference type="EMBL" id="CP137624">
    <property type="protein sequence ID" value="WPK11890.1"/>
    <property type="molecule type" value="Genomic_DNA"/>
</dbReference>
<proteinExistence type="inferred from homology"/>
<gene>
    <name evidence="2" type="ORF">R6U77_18665</name>
</gene>
<dbReference type="PANTHER" id="PTHR42879:SF2">
    <property type="entry name" value="3-OXOACYL-[ACYL-CARRIER-PROTEIN] REDUCTASE FABG"/>
    <property type="match status" value="1"/>
</dbReference>
<dbReference type="CDD" id="cd05233">
    <property type="entry name" value="SDR_c"/>
    <property type="match status" value="1"/>
</dbReference>
<dbReference type="InterPro" id="IPR036291">
    <property type="entry name" value="NAD(P)-bd_dom_sf"/>
</dbReference>
<sequence length="240" mass="26226">MKKYALVCGASGEIGTAICQHLAQQGWSLYVHYATQPTTELVEKLTTEFPQQEFFSVQADFTDEDAATHLAQQIFTLQAIVFANGHALYGLLEDISAVKMQALWQVHVQTPMLILQQLAAKLRVNSVSYVLFIGSIWGAAGAAGEVVYSAVKGAQHSFVKAYAQEVAYNGIRVNAIAPGFIDTKMNGHIDAVEREQLVSEIPLQQLGTVDDVARLCAFYISGQADYVTGQIIHLNGGWYI</sequence>
<dbReference type="NCBIfam" id="NF047420">
    <property type="entry name" value="EF_P_mod_YmfI"/>
    <property type="match status" value="1"/>
</dbReference>
<dbReference type="InterPro" id="IPR002347">
    <property type="entry name" value="SDR_fam"/>
</dbReference>
<dbReference type="PRINTS" id="PR00081">
    <property type="entry name" value="GDHRDH"/>
</dbReference>
<name>A0ABZ0RWM5_9BACI</name>
<dbReference type="Proteomes" id="UP001322664">
    <property type="component" value="Chromosome"/>
</dbReference>
<comment type="similarity">
    <text evidence="1">Belongs to the short-chain dehydrogenases/reductases (SDR) family.</text>
</comment>
<dbReference type="SUPFAM" id="SSF51735">
    <property type="entry name" value="NAD(P)-binding Rossmann-fold domains"/>
    <property type="match status" value="1"/>
</dbReference>
<dbReference type="PANTHER" id="PTHR42879">
    <property type="entry name" value="3-OXOACYL-(ACYL-CARRIER-PROTEIN) REDUCTASE"/>
    <property type="match status" value="1"/>
</dbReference>
<reference evidence="2 3" key="1">
    <citation type="submission" date="2023-09" db="EMBL/GenBank/DDBJ databases">
        <authorList>
            <person name="Page C.A."/>
            <person name="Perez-Diaz I.M."/>
        </authorList>
    </citation>
    <scope>NUCLEOTIDE SEQUENCE [LARGE SCALE GENOMIC DNA]</scope>
    <source>
        <strain evidence="2 3">Ll15</strain>
    </source>
</reference>